<dbReference type="Gene3D" id="1.10.260.40">
    <property type="entry name" value="lambda repressor-like DNA-binding domains"/>
    <property type="match status" value="1"/>
</dbReference>
<feature type="domain" description="HTH cro/C1-type" evidence="2">
    <location>
        <begin position="9"/>
        <end position="63"/>
    </location>
</feature>
<sequence length="121" mass="13963">MSTDFAHRLKELRLAKDLTQKEFSELSQISQSTISMYESGQREPTLEILDIFAKFFKVDMDYMSGKSQKQKPMAIDIISPAPEDPNPDNKSDKKLLDAYHKAPEHIQRIVSVCLEPYIEEK</sequence>
<dbReference type="OrthoDB" id="1625599at2"/>
<gene>
    <name evidence="3" type="ORF">SAMN02745671_02192</name>
</gene>
<dbReference type="RefSeq" id="WP_052212478.1">
    <property type="nucleotide sequence ID" value="NZ_FQYW01000019.1"/>
</dbReference>
<keyword evidence="1" id="KW-0238">DNA-binding</keyword>
<dbReference type="EMBL" id="FQYW01000019">
    <property type="protein sequence ID" value="SHI94583.1"/>
    <property type="molecule type" value="Genomic_DNA"/>
</dbReference>
<dbReference type="SUPFAM" id="SSF47413">
    <property type="entry name" value="lambda repressor-like DNA-binding domains"/>
    <property type="match status" value="1"/>
</dbReference>
<dbReference type="AlphaFoldDB" id="A0A1M6FA89"/>
<dbReference type="Pfam" id="PF01381">
    <property type="entry name" value="HTH_3"/>
    <property type="match status" value="1"/>
</dbReference>
<dbReference type="SMART" id="SM00530">
    <property type="entry name" value="HTH_XRE"/>
    <property type="match status" value="1"/>
</dbReference>
<accession>A0A1M6FA89</accession>
<protein>
    <submittedName>
        <fullName evidence="3">Transcriptional regulator, contains XRE-family HTH domain</fullName>
    </submittedName>
</protein>
<reference evidence="3 4" key="1">
    <citation type="submission" date="2016-11" db="EMBL/GenBank/DDBJ databases">
        <authorList>
            <person name="Jaros S."/>
            <person name="Januszkiewicz K."/>
            <person name="Wedrychowicz H."/>
        </authorList>
    </citation>
    <scope>NUCLEOTIDE SEQUENCE [LARGE SCALE GENOMIC DNA]</scope>
    <source>
        <strain evidence="3 4">DSM 3074</strain>
    </source>
</reference>
<proteinExistence type="predicted"/>
<dbReference type="InterPro" id="IPR010982">
    <property type="entry name" value="Lambda_DNA-bd_dom_sf"/>
</dbReference>
<dbReference type="PANTHER" id="PTHR46558">
    <property type="entry name" value="TRACRIPTIONAL REGULATORY PROTEIN-RELATED-RELATED"/>
    <property type="match status" value="1"/>
</dbReference>
<dbReference type="GO" id="GO:0003677">
    <property type="term" value="F:DNA binding"/>
    <property type="evidence" value="ECO:0007669"/>
    <property type="project" value="UniProtKB-KW"/>
</dbReference>
<dbReference type="Proteomes" id="UP000191240">
    <property type="component" value="Unassembled WGS sequence"/>
</dbReference>
<evidence type="ECO:0000313" key="4">
    <source>
        <dbReference type="Proteomes" id="UP000191240"/>
    </source>
</evidence>
<dbReference type="CDD" id="cd00093">
    <property type="entry name" value="HTH_XRE"/>
    <property type="match status" value="1"/>
</dbReference>
<dbReference type="PROSITE" id="PS50943">
    <property type="entry name" value="HTH_CROC1"/>
    <property type="match status" value="1"/>
</dbReference>
<name>A0A1M6FA89_9FIRM</name>
<evidence type="ECO:0000256" key="1">
    <source>
        <dbReference type="ARBA" id="ARBA00023125"/>
    </source>
</evidence>
<organism evidence="3 4">
    <name type="scientific">Anaerovibrio lipolyticus DSM 3074</name>
    <dbReference type="NCBI Taxonomy" id="1120997"/>
    <lineage>
        <taxon>Bacteria</taxon>
        <taxon>Bacillati</taxon>
        <taxon>Bacillota</taxon>
        <taxon>Negativicutes</taxon>
        <taxon>Selenomonadales</taxon>
        <taxon>Selenomonadaceae</taxon>
        <taxon>Anaerovibrio</taxon>
    </lineage>
</organism>
<evidence type="ECO:0000313" key="3">
    <source>
        <dbReference type="EMBL" id="SHI94583.1"/>
    </source>
</evidence>
<evidence type="ECO:0000259" key="2">
    <source>
        <dbReference type="PROSITE" id="PS50943"/>
    </source>
</evidence>
<dbReference type="InterPro" id="IPR001387">
    <property type="entry name" value="Cro/C1-type_HTH"/>
</dbReference>
<dbReference type="PANTHER" id="PTHR46558:SF11">
    <property type="entry name" value="HTH-TYPE TRANSCRIPTIONAL REGULATOR XRE"/>
    <property type="match status" value="1"/>
</dbReference>